<reference evidence="4 5" key="1">
    <citation type="journal article" date="2016" name="Mol. Biol. Evol.">
        <title>Comparative Genomics of Early-Diverging Mushroom-Forming Fungi Provides Insights into the Origins of Lignocellulose Decay Capabilities.</title>
        <authorList>
            <person name="Nagy L.G."/>
            <person name="Riley R."/>
            <person name="Tritt A."/>
            <person name="Adam C."/>
            <person name="Daum C."/>
            <person name="Floudas D."/>
            <person name="Sun H."/>
            <person name="Yadav J.S."/>
            <person name="Pangilinan J."/>
            <person name="Larsson K.H."/>
            <person name="Matsuura K."/>
            <person name="Barry K."/>
            <person name="Labutti K."/>
            <person name="Kuo R."/>
            <person name="Ohm R.A."/>
            <person name="Bhattacharya S.S."/>
            <person name="Shirouzu T."/>
            <person name="Yoshinaga Y."/>
            <person name="Martin F.M."/>
            <person name="Grigoriev I.V."/>
            <person name="Hibbett D.S."/>
        </authorList>
    </citation>
    <scope>NUCLEOTIDE SEQUENCE [LARGE SCALE GENOMIC DNA]</scope>
    <source>
        <strain evidence="4 5">HHB12733</strain>
    </source>
</reference>
<feature type="chain" id="PRO_5007858616" description="Transmembrane protein" evidence="3">
    <location>
        <begin position="26"/>
        <end position="434"/>
    </location>
</feature>
<feature type="compositionally biased region" description="Low complexity" evidence="1">
    <location>
        <begin position="332"/>
        <end position="355"/>
    </location>
</feature>
<evidence type="ECO:0000256" key="1">
    <source>
        <dbReference type="SAM" id="MobiDB-lite"/>
    </source>
</evidence>
<evidence type="ECO:0008006" key="6">
    <source>
        <dbReference type="Google" id="ProtNLM"/>
    </source>
</evidence>
<proteinExistence type="predicted"/>
<feature type="compositionally biased region" description="Low complexity" evidence="1">
    <location>
        <begin position="172"/>
        <end position="181"/>
    </location>
</feature>
<feature type="signal peptide" evidence="3">
    <location>
        <begin position="1"/>
        <end position="25"/>
    </location>
</feature>
<feature type="compositionally biased region" description="Low complexity" evidence="1">
    <location>
        <begin position="297"/>
        <end position="323"/>
    </location>
</feature>
<dbReference type="OrthoDB" id="2796893at2759"/>
<organism evidence="4 5">
    <name type="scientific">Calocera cornea HHB12733</name>
    <dbReference type="NCBI Taxonomy" id="1353952"/>
    <lineage>
        <taxon>Eukaryota</taxon>
        <taxon>Fungi</taxon>
        <taxon>Dikarya</taxon>
        <taxon>Basidiomycota</taxon>
        <taxon>Agaricomycotina</taxon>
        <taxon>Dacrymycetes</taxon>
        <taxon>Dacrymycetales</taxon>
        <taxon>Dacrymycetaceae</taxon>
        <taxon>Calocera</taxon>
    </lineage>
</organism>
<keyword evidence="5" id="KW-1185">Reference proteome</keyword>
<evidence type="ECO:0000313" key="5">
    <source>
        <dbReference type="Proteomes" id="UP000076842"/>
    </source>
</evidence>
<feature type="compositionally biased region" description="Low complexity" evidence="1">
    <location>
        <begin position="189"/>
        <end position="201"/>
    </location>
</feature>
<dbReference type="Proteomes" id="UP000076842">
    <property type="component" value="Unassembled WGS sequence"/>
</dbReference>
<feature type="region of interest" description="Disordered" evidence="1">
    <location>
        <begin position="239"/>
        <end position="434"/>
    </location>
</feature>
<evidence type="ECO:0000313" key="4">
    <source>
        <dbReference type="EMBL" id="KZT59125.1"/>
    </source>
</evidence>
<evidence type="ECO:0000256" key="2">
    <source>
        <dbReference type="SAM" id="Phobius"/>
    </source>
</evidence>
<feature type="compositionally biased region" description="Low complexity" evidence="1">
    <location>
        <begin position="403"/>
        <end position="415"/>
    </location>
</feature>
<evidence type="ECO:0000256" key="3">
    <source>
        <dbReference type="SAM" id="SignalP"/>
    </source>
</evidence>
<feature type="region of interest" description="Disordered" evidence="1">
    <location>
        <begin position="172"/>
        <end position="201"/>
    </location>
</feature>
<protein>
    <recommendedName>
        <fullName evidence="6">Transmembrane protein</fullName>
    </recommendedName>
</protein>
<accession>A0A165HCM8</accession>
<gene>
    <name evidence="4" type="ORF">CALCODRAFT_207378</name>
</gene>
<dbReference type="EMBL" id="KV423943">
    <property type="protein sequence ID" value="KZT59125.1"/>
    <property type="molecule type" value="Genomic_DNA"/>
</dbReference>
<feature type="compositionally biased region" description="Polar residues" evidence="1">
    <location>
        <begin position="358"/>
        <end position="368"/>
    </location>
</feature>
<sequence length="434" mass="43561">MLLSRPPRALVLLSTVVAVLHTAAAQGTTNVTCTRNFWEYNDQGQSPCEVWALLLAVCIKQIIVTPISPGYEYYPPSMTGETDDCNCNVVSYNLMAACSWCQTDILASNGWVNESLWGSGCPNYDSTGIPASVEAAALPIPGWAFLPTNGNTWVPGNAQAVASGTWTAAPVSSTSAAAPTGSGSGGTTAGAPGASSTGKPGAGAPVGAIAGGAAGGAVALIGVALLVWYLLRRRQRMADPRSPVDLADPPEPTPFFLSAIPRSYSGAGSSPGDYEGGKSAPGTPWGAPGQGQGQGGYAYAPVSTGTGTGTWESGGSEALGLPRLAPPPPPMSVSALSTSEAASGSSTPGATAGHSPARDSQAQAQAQIQGRYGDPESFAFGAVGAAGQGREGMQTPAPPSYEQARAQGGSAQAQSLRVLVPGQGKRPRSGGSGR</sequence>
<keyword evidence="2" id="KW-1133">Transmembrane helix</keyword>
<keyword evidence="3" id="KW-0732">Signal</keyword>
<dbReference type="AlphaFoldDB" id="A0A165HCM8"/>
<keyword evidence="2" id="KW-0472">Membrane</keyword>
<keyword evidence="2" id="KW-0812">Transmembrane</keyword>
<dbReference type="STRING" id="1353952.A0A165HCM8"/>
<feature type="transmembrane region" description="Helical" evidence="2">
    <location>
        <begin position="206"/>
        <end position="231"/>
    </location>
</feature>
<dbReference type="InParanoid" id="A0A165HCM8"/>
<name>A0A165HCM8_9BASI</name>